<evidence type="ECO:0000313" key="9">
    <source>
        <dbReference type="EMBL" id="SPD03061.1"/>
    </source>
</evidence>
<reference evidence="9" key="1">
    <citation type="submission" date="2018-02" db="EMBL/GenBank/DDBJ databases">
        <authorList>
            <person name="Cohen D.B."/>
            <person name="Kent A.D."/>
        </authorList>
    </citation>
    <scope>NUCLEOTIDE SEQUENCE</scope>
</reference>
<protein>
    <recommendedName>
        <fullName evidence="8">SHSP domain-containing protein</fullName>
    </recommendedName>
</protein>
<organism evidence="9">
    <name type="scientific">Fagus sylvatica</name>
    <name type="common">Beechnut</name>
    <dbReference type="NCBI Taxonomy" id="28930"/>
    <lineage>
        <taxon>Eukaryota</taxon>
        <taxon>Viridiplantae</taxon>
        <taxon>Streptophyta</taxon>
        <taxon>Embryophyta</taxon>
        <taxon>Tracheophyta</taxon>
        <taxon>Spermatophyta</taxon>
        <taxon>Magnoliopsida</taxon>
        <taxon>eudicotyledons</taxon>
        <taxon>Gunneridae</taxon>
        <taxon>Pentapetalae</taxon>
        <taxon>rosids</taxon>
        <taxon>fabids</taxon>
        <taxon>Fagales</taxon>
        <taxon>Fagaceae</taxon>
        <taxon>Fagus</taxon>
    </lineage>
</organism>
<evidence type="ECO:0000256" key="2">
    <source>
        <dbReference type="ARBA" id="ARBA00022475"/>
    </source>
</evidence>
<keyword evidence="3" id="KW-0611">Plant defense</keyword>
<dbReference type="InterPro" id="IPR002068">
    <property type="entry name" value="A-crystallin/Hsp20_dom"/>
</dbReference>
<evidence type="ECO:0000256" key="3">
    <source>
        <dbReference type="ARBA" id="ARBA00022821"/>
    </source>
</evidence>
<dbReference type="SUPFAM" id="SSF49764">
    <property type="entry name" value="HSP20-like chaperones"/>
    <property type="match status" value="1"/>
</dbReference>
<feature type="transmembrane region" description="Helical" evidence="7">
    <location>
        <begin position="174"/>
        <end position="194"/>
    </location>
</feature>
<keyword evidence="7" id="KW-1133">Transmembrane helix</keyword>
<evidence type="ECO:0000256" key="7">
    <source>
        <dbReference type="SAM" id="Phobius"/>
    </source>
</evidence>
<keyword evidence="2" id="KW-1003">Cell membrane</keyword>
<dbReference type="Gene3D" id="2.60.40.790">
    <property type="match status" value="1"/>
</dbReference>
<name>A0A2N9GUM3_FAGSY</name>
<dbReference type="PANTHER" id="PTHR43670">
    <property type="entry name" value="HEAT SHOCK PROTEIN 26"/>
    <property type="match status" value="1"/>
</dbReference>
<dbReference type="AlphaFoldDB" id="A0A2N9GUM3"/>
<evidence type="ECO:0000256" key="1">
    <source>
        <dbReference type="ARBA" id="ARBA00004162"/>
    </source>
</evidence>
<gene>
    <name evidence="9" type="ORF">FSB_LOCUS30943</name>
</gene>
<accession>A0A2N9GUM3</accession>
<dbReference type="GO" id="GO:0034605">
    <property type="term" value="P:cellular response to heat"/>
    <property type="evidence" value="ECO:0007669"/>
    <property type="project" value="TreeGrafter"/>
</dbReference>
<dbReference type="PANTHER" id="PTHR43670:SF118">
    <property type="entry name" value="HSP20_ALPHA CRYSTALLIN FAMILY PROTEIN"/>
    <property type="match status" value="1"/>
</dbReference>
<sequence length="204" mass="22519">MENKNGAPVKRIYEDFEPYCKWRVEEERDTLELQLQDFKKEQLKVQINNLGVLRISGERATSEDIKWSRFNKEIKVAKNCETSAIQAKFGNGTLTITMPKKIPSVATLPSVPPEKGNATPGVQEKGNATPGVQENNKVSDEIPKVGSTGNIQANENASLDGKRSISKLVQGNKMTLKVVVVAVVVAALGAYVTYKYRQPSQVEN</sequence>
<dbReference type="Pfam" id="PF00011">
    <property type="entry name" value="HSP20"/>
    <property type="match status" value="1"/>
</dbReference>
<feature type="domain" description="SHSP" evidence="8">
    <location>
        <begin position="10"/>
        <end position="116"/>
    </location>
</feature>
<dbReference type="CDD" id="cd06464">
    <property type="entry name" value="ACD_sHsps-like"/>
    <property type="match status" value="1"/>
</dbReference>
<comment type="similarity">
    <text evidence="4 5">Belongs to the small heat shock protein (HSP20) family.</text>
</comment>
<comment type="subcellular location">
    <subcellularLocation>
        <location evidence="1">Cell membrane</location>
        <topology evidence="1">Single-pass membrane protein</topology>
    </subcellularLocation>
</comment>
<dbReference type="PROSITE" id="PS01031">
    <property type="entry name" value="SHSP"/>
    <property type="match status" value="1"/>
</dbReference>
<keyword evidence="7" id="KW-0472">Membrane</keyword>
<evidence type="ECO:0000256" key="5">
    <source>
        <dbReference type="RuleBase" id="RU003616"/>
    </source>
</evidence>
<evidence type="ECO:0000256" key="4">
    <source>
        <dbReference type="PROSITE-ProRule" id="PRU00285"/>
    </source>
</evidence>
<evidence type="ECO:0000256" key="6">
    <source>
        <dbReference type="SAM" id="MobiDB-lite"/>
    </source>
</evidence>
<feature type="region of interest" description="Disordered" evidence="6">
    <location>
        <begin position="107"/>
        <end position="155"/>
    </location>
</feature>
<dbReference type="EMBL" id="OIVN01002369">
    <property type="protein sequence ID" value="SPD03061.1"/>
    <property type="molecule type" value="Genomic_DNA"/>
</dbReference>
<dbReference type="GO" id="GO:0006952">
    <property type="term" value="P:defense response"/>
    <property type="evidence" value="ECO:0007669"/>
    <property type="project" value="UniProtKB-KW"/>
</dbReference>
<evidence type="ECO:0000259" key="8">
    <source>
        <dbReference type="PROSITE" id="PS01031"/>
    </source>
</evidence>
<proteinExistence type="inferred from homology"/>
<dbReference type="InterPro" id="IPR008978">
    <property type="entry name" value="HSP20-like_chaperone"/>
</dbReference>
<dbReference type="GO" id="GO:0005886">
    <property type="term" value="C:plasma membrane"/>
    <property type="evidence" value="ECO:0007669"/>
    <property type="project" value="UniProtKB-SubCell"/>
</dbReference>
<keyword evidence="7" id="KW-0812">Transmembrane</keyword>